<evidence type="ECO:0000313" key="3">
    <source>
        <dbReference type="Proteomes" id="UP000614601"/>
    </source>
</evidence>
<name>A0A811LA00_9BILA</name>
<accession>A0A811LA00</accession>
<feature type="region of interest" description="Disordered" evidence="1">
    <location>
        <begin position="1"/>
        <end position="25"/>
    </location>
</feature>
<dbReference type="EMBL" id="CAJFDH010000005">
    <property type="protein sequence ID" value="CAD5224440.1"/>
    <property type="molecule type" value="Genomic_DNA"/>
</dbReference>
<evidence type="ECO:0000313" key="2">
    <source>
        <dbReference type="EMBL" id="CAD5224440.1"/>
    </source>
</evidence>
<keyword evidence="3" id="KW-1185">Reference proteome</keyword>
<dbReference type="Proteomes" id="UP000783686">
    <property type="component" value="Unassembled WGS sequence"/>
</dbReference>
<gene>
    <name evidence="2" type="ORF">BOKJ2_LOCUS11080</name>
</gene>
<evidence type="ECO:0000256" key="1">
    <source>
        <dbReference type="SAM" id="MobiDB-lite"/>
    </source>
</evidence>
<reference evidence="2" key="1">
    <citation type="submission" date="2020-09" db="EMBL/GenBank/DDBJ databases">
        <authorList>
            <person name="Kikuchi T."/>
        </authorList>
    </citation>
    <scope>NUCLEOTIDE SEQUENCE</scope>
    <source>
        <strain evidence="2">SH1</strain>
    </source>
</reference>
<organism evidence="2 3">
    <name type="scientific">Bursaphelenchus okinawaensis</name>
    <dbReference type="NCBI Taxonomy" id="465554"/>
    <lineage>
        <taxon>Eukaryota</taxon>
        <taxon>Metazoa</taxon>
        <taxon>Ecdysozoa</taxon>
        <taxon>Nematoda</taxon>
        <taxon>Chromadorea</taxon>
        <taxon>Rhabditida</taxon>
        <taxon>Tylenchina</taxon>
        <taxon>Tylenchomorpha</taxon>
        <taxon>Aphelenchoidea</taxon>
        <taxon>Aphelenchoididae</taxon>
        <taxon>Bursaphelenchus</taxon>
    </lineage>
</organism>
<comment type="caution">
    <text evidence="2">The sequence shown here is derived from an EMBL/GenBank/DDBJ whole genome shotgun (WGS) entry which is preliminary data.</text>
</comment>
<protein>
    <submittedName>
        <fullName evidence="2">Uncharacterized protein</fullName>
    </submittedName>
</protein>
<sequence length="86" mass="9697">MTSEMRRRGLQRSSEEEEVRDGRSASQLATNFQAHLSLPIQLSERCRRSGRTGSIDEATDKLGQFGLLLCPAFRCYGHQFCASCEK</sequence>
<dbReference type="EMBL" id="CAJFCW020000005">
    <property type="protein sequence ID" value="CAG9119863.1"/>
    <property type="molecule type" value="Genomic_DNA"/>
</dbReference>
<dbReference type="AlphaFoldDB" id="A0A811LA00"/>
<proteinExistence type="predicted"/>
<dbReference type="Proteomes" id="UP000614601">
    <property type="component" value="Unassembled WGS sequence"/>
</dbReference>